<name>A0A852TRR3_9ACTN</name>
<dbReference type="AlphaFoldDB" id="A0A852TRR3"/>
<accession>A0A852TRR3</accession>
<proteinExistence type="predicted"/>
<organism evidence="2 3">
    <name type="scientific">Spinactinospora alkalitolerans</name>
    <dbReference type="NCBI Taxonomy" id="687207"/>
    <lineage>
        <taxon>Bacteria</taxon>
        <taxon>Bacillati</taxon>
        <taxon>Actinomycetota</taxon>
        <taxon>Actinomycetes</taxon>
        <taxon>Streptosporangiales</taxon>
        <taxon>Nocardiopsidaceae</taxon>
        <taxon>Spinactinospora</taxon>
    </lineage>
</organism>
<dbReference type="RefSeq" id="WP_179643092.1">
    <property type="nucleotide sequence ID" value="NZ_BAAAYY010000041.1"/>
</dbReference>
<feature type="transmembrane region" description="Helical" evidence="1">
    <location>
        <begin position="77"/>
        <end position="95"/>
    </location>
</feature>
<reference evidence="2 3" key="1">
    <citation type="submission" date="2020-07" db="EMBL/GenBank/DDBJ databases">
        <title>Sequencing the genomes of 1000 actinobacteria strains.</title>
        <authorList>
            <person name="Klenk H.-P."/>
        </authorList>
    </citation>
    <scope>NUCLEOTIDE SEQUENCE [LARGE SCALE GENOMIC DNA]</scope>
    <source>
        <strain evidence="2 3">CXB654</strain>
    </source>
</reference>
<keyword evidence="1" id="KW-1133">Transmembrane helix</keyword>
<gene>
    <name evidence="2" type="ORF">HDA32_002206</name>
</gene>
<dbReference type="Proteomes" id="UP000589036">
    <property type="component" value="Unassembled WGS sequence"/>
</dbReference>
<comment type="caution">
    <text evidence="2">The sequence shown here is derived from an EMBL/GenBank/DDBJ whole genome shotgun (WGS) entry which is preliminary data.</text>
</comment>
<keyword evidence="1" id="KW-0472">Membrane</keyword>
<evidence type="ECO:0000313" key="2">
    <source>
        <dbReference type="EMBL" id="NYE47086.1"/>
    </source>
</evidence>
<evidence type="ECO:0000256" key="1">
    <source>
        <dbReference type="SAM" id="Phobius"/>
    </source>
</evidence>
<sequence length="106" mass="11535">MATWKSPVELRIEARDRHRWLAAAALGGLVAGRRLNVDVRSWPAVAVVGGVLFVLLGVNQQFHADLLRTPSQASSPIGPILNAAPALALSAWIAVRRRRTTREADH</sequence>
<keyword evidence="1" id="KW-0812">Transmembrane</keyword>
<keyword evidence="3" id="KW-1185">Reference proteome</keyword>
<evidence type="ECO:0000313" key="3">
    <source>
        <dbReference type="Proteomes" id="UP000589036"/>
    </source>
</evidence>
<dbReference type="EMBL" id="JACCCC010000001">
    <property type="protein sequence ID" value="NYE47086.1"/>
    <property type="molecule type" value="Genomic_DNA"/>
</dbReference>
<protein>
    <submittedName>
        <fullName evidence="2">Uncharacterized protein</fullName>
    </submittedName>
</protein>
<feature type="transmembrane region" description="Helical" evidence="1">
    <location>
        <begin position="42"/>
        <end position="62"/>
    </location>
</feature>